<protein>
    <submittedName>
        <fullName evidence="1">Uncharacterized protein</fullName>
    </submittedName>
</protein>
<accession>A0A2G5CSQ7</accession>
<dbReference type="AlphaFoldDB" id="A0A2G5CSQ7"/>
<proteinExistence type="predicted"/>
<evidence type="ECO:0000313" key="2">
    <source>
        <dbReference type="Proteomes" id="UP000230069"/>
    </source>
</evidence>
<gene>
    <name evidence="1" type="ORF">AQUCO_03800133v1</name>
</gene>
<sequence length="87" mass="9946">MEYGDMYALLMHPCLQPTLHLCCSLYVRVQQLPMGAGTDPHCLTMKQSTNQWLAVSPFPLHMMEYGDTSMRFSCKLPYGSNSLRRSK</sequence>
<evidence type="ECO:0000313" key="1">
    <source>
        <dbReference type="EMBL" id="PIA34324.1"/>
    </source>
</evidence>
<organism evidence="1 2">
    <name type="scientific">Aquilegia coerulea</name>
    <name type="common">Rocky mountain columbine</name>
    <dbReference type="NCBI Taxonomy" id="218851"/>
    <lineage>
        <taxon>Eukaryota</taxon>
        <taxon>Viridiplantae</taxon>
        <taxon>Streptophyta</taxon>
        <taxon>Embryophyta</taxon>
        <taxon>Tracheophyta</taxon>
        <taxon>Spermatophyta</taxon>
        <taxon>Magnoliopsida</taxon>
        <taxon>Ranunculales</taxon>
        <taxon>Ranunculaceae</taxon>
        <taxon>Thalictroideae</taxon>
        <taxon>Aquilegia</taxon>
    </lineage>
</organism>
<dbReference type="EMBL" id="KZ305055">
    <property type="protein sequence ID" value="PIA34324.1"/>
    <property type="molecule type" value="Genomic_DNA"/>
</dbReference>
<dbReference type="InParanoid" id="A0A2G5CSQ7"/>
<reference evidence="1 2" key="1">
    <citation type="submission" date="2017-09" db="EMBL/GenBank/DDBJ databases">
        <title>WGS assembly of Aquilegia coerulea Goldsmith.</title>
        <authorList>
            <person name="Hodges S."/>
            <person name="Kramer E."/>
            <person name="Nordborg M."/>
            <person name="Tomkins J."/>
            <person name="Borevitz J."/>
            <person name="Derieg N."/>
            <person name="Yan J."/>
            <person name="Mihaltcheva S."/>
            <person name="Hayes R.D."/>
            <person name="Rokhsar D."/>
        </authorList>
    </citation>
    <scope>NUCLEOTIDE SEQUENCE [LARGE SCALE GENOMIC DNA]</scope>
    <source>
        <strain evidence="2">cv. Goldsmith</strain>
    </source>
</reference>
<name>A0A2G5CSQ7_AQUCA</name>
<keyword evidence="2" id="KW-1185">Reference proteome</keyword>
<dbReference type="Proteomes" id="UP000230069">
    <property type="component" value="Unassembled WGS sequence"/>
</dbReference>